<dbReference type="SUPFAM" id="SSF52172">
    <property type="entry name" value="CheY-like"/>
    <property type="match status" value="1"/>
</dbReference>
<sequence length="141" mass="16317">MGKIKILLVDDDEMIRIYFRDVVWIHGLDRQYDLEVTSSLEKAEEMVRNPKTRPHILFLDLVVPVKEGERSVSTPEASFDLLKKIKEDPELRDIKVVIFSAHGEKSFQDEAKRLGAAGYLKKDESMPRDLIAFMEKLCKKP</sequence>
<dbReference type="PROSITE" id="PS50110">
    <property type="entry name" value="RESPONSE_REGULATORY"/>
    <property type="match status" value="1"/>
</dbReference>
<dbReference type="STRING" id="1798652.A3A43_00060"/>
<feature type="modified residue" description="4-aspartylphosphate" evidence="2">
    <location>
        <position position="60"/>
    </location>
</feature>
<evidence type="ECO:0000313" key="4">
    <source>
        <dbReference type="EMBL" id="OGZ01778.1"/>
    </source>
</evidence>
<dbReference type="PANTHER" id="PTHR44591">
    <property type="entry name" value="STRESS RESPONSE REGULATOR PROTEIN 1"/>
    <property type="match status" value="1"/>
</dbReference>
<comment type="caution">
    <text evidence="4">The sequence shown here is derived from an EMBL/GenBank/DDBJ whole genome shotgun (WGS) entry which is preliminary data.</text>
</comment>
<evidence type="ECO:0000313" key="5">
    <source>
        <dbReference type="Proteomes" id="UP000178495"/>
    </source>
</evidence>
<keyword evidence="1 2" id="KW-0597">Phosphoprotein</keyword>
<name>A0A1G2CMV1_9BACT</name>
<dbReference type="SMART" id="SM00448">
    <property type="entry name" value="REC"/>
    <property type="match status" value="1"/>
</dbReference>
<dbReference type="Proteomes" id="UP000178495">
    <property type="component" value="Unassembled WGS sequence"/>
</dbReference>
<accession>A0A1G2CMV1</accession>
<dbReference type="PANTHER" id="PTHR44591:SF3">
    <property type="entry name" value="RESPONSE REGULATORY DOMAIN-CONTAINING PROTEIN"/>
    <property type="match status" value="1"/>
</dbReference>
<dbReference type="InterPro" id="IPR001789">
    <property type="entry name" value="Sig_transdc_resp-reg_receiver"/>
</dbReference>
<dbReference type="InterPro" id="IPR011006">
    <property type="entry name" value="CheY-like_superfamily"/>
</dbReference>
<dbReference type="GO" id="GO:0000160">
    <property type="term" value="P:phosphorelay signal transduction system"/>
    <property type="evidence" value="ECO:0007669"/>
    <property type="project" value="InterPro"/>
</dbReference>
<evidence type="ECO:0000259" key="3">
    <source>
        <dbReference type="PROSITE" id="PS50110"/>
    </source>
</evidence>
<dbReference type="Pfam" id="PF00072">
    <property type="entry name" value="Response_reg"/>
    <property type="match status" value="1"/>
</dbReference>
<dbReference type="AlphaFoldDB" id="A0A1G2CMV1"/>
<dbReference type="InterPro" id="IPR050595">
    <property type="entry name" value="Bact_response_regulator"/>
</dbReference>
<feature type="domain" description="Response regulatory" evidence="3">
    <location>
        <begin position="5"/>
        <end position="137"/>
    </location>
</feature>
<organism evidence="4 5">
    <name type="scientific">Candidatus Liptonbacteria bacterium RIFCSPLOWO2_01_FULL_56_20</name>
    <dbReference type="NCBI Taxonomy" id="1798652"/>
    <lineage>
        <taxon>Bacteria</taxon>
        <taxon>Candidatus Liptoniibacteriota</taxon>
    </lineage>
</organism>
<dbReference type="Gene3D" id="3.40.50.2300">
    <property type="match status" value="1"/>
</dbReference>
<gene>
    <name evidence="4" type="ORF">A3A43_00060</name>
</gene>
<dbReference type="EMBL" id="MHLC01000004">
    <property type="protein sequence ID" value="OGZ01778.1"/>
    <property type="molecule type" value="Genomic_DNA"/>
</dbReference>
<protein>
    <recommendedName>
        <fullName evidence="3">Response regulatory domain-containing protein</fullName>
    </recommendedName>
</protein>
<reference evidence="4 5" key="1">
    <citation type="journal article" date="2016" name="Nat. Commun.">
        <title>Thousands of microbial genomes shed light on interconnected biogeochemical processes in an aquifer system.</title>
        <authorList>
            <person name="Anantharaman K."/>
            <person name="Brown C.T."/>
            <person name="Hug L.A."/>
            <person name="Sharon I."/>
            <person name="Castelle C.J."/>
            <person name="Probst A.J."/>
            <person name="Thomas B.C."/>
            <person name="Singh A."/>
            <person name="Wilkins M.J."/>
            <person name="Karaoz U."/>
            <person name="Brodie E.L."/>
            <person name="Williams K.H."/>
            <person name="Hubbard S.S."/>
            <person name="Banfield J.F."/>
        </authorList>
    </citation>
    <scope>NUCLEOTIDE SEQUENCE [LARGE SCALE GENOMIC DNA]</scope>
</reference>
<evidence type="ECO:0000256" key="2">
    <source>
        <dbReference type="PROSITE-ProRule" id="PRU00169"/>
    </source>
</evidence>
<evidence type="ECO:0000256" key="1">
    <source>
        <dbReference type="ARBA" id="ARBA00022553"/>
    </source>
</evidence>
<proteinExistence type="predicted"/>